<proteinExistence type="predicted"/>
<feature type="transmembrane region" description="Helical" evidence="1">
    <location>
        <begin position="178"/>
        <end position="195"/>
    </location>
</feature>
<dbReference type="RefSeq" id="WP_197171716.1">
    <property type="nucleotide sequence ID" value="NZ_SJPY01000005.1"/>
</dbReference>
<sequence precursor="true">MLTKKNVLMAIFAAAVPTVAMAHPGHGTGGGFVHGVLHPLTGLDHVLVIIAVALLSIRLGGHRFWTIPAAFIGCCAVGGMIAFAGITLPMIEPMIAASLLVAGVLLVRRQQEKPLVVALVPLFGIFQGYAHVAETGSAISLAPYAVGLLIASLLLTAITVGCGLLIERLQFKELLSTVCRVAGTGFAAAAILMLFV</sequence>
<keyword evidence="1" id="KW-1133">Transmembrane helix</keyword>
<reference evidence="3 4" key="1">
    <citation type="submission" date="2019-02" db="EMBL/GenBank/DDBJ databases">
        <title>Deep-cultivation of Planctomycetes and their phenomic and genomic characterization uncovers novel biology.</title>
        <authorList>
            <person name="Wiegand S."/>
            <person name="Jogler M."/>
            <person name="Boedeker C."/>
            <person name="Pinto D."/>
            <person name="Vollmers J."/>
            <person name="Rivas-Marin E."/>
            <person name="Kohn T."/>
            <person name="Peeters S.H."/>
            <person name="Heuer A."/>
            <person name="Rast P."/>
            <person name="Oberbeckmann S."/>
            <person name="Bunk B."/>
            <person name="Jeske O."/>
            <person name="Meyerdierks A."/>
            <person name="Storesund J.E."/>
            <person name="Kallscheuer N."/>
            <person name="Luecker S."/>
            <person name="Lage O.M."/>
            <person name="Pohl T."/>
            <person name="Merkel B.J."/>
            <person name="Hornburger P."/>
            <person name="Mueller R.-W."/>
            <person name="Bruemmer F."/>
            <person name="Labrenz M."/>
            <person name="Spormann A.M."/>
            <person name="Op Den Camp H."/>
            <person name="Overmann J."/>
            <person name="Amann R."/>
            <person name="Jetten M.S.M."/>
            <person name="Mascher T."/>
            <person name="Medema M.H."/>
            <person name="Devos D.P."/>
            <person name="Kaster A.-K."/>
            <person name="Ovreas L."/>
            <person name="Rohde M."/>
            <person name="Galperin M.Y."/>
            <person name="Jogler C."/>
        </authorList>
    </citation>
    <scope>NUCLEOTIDE SEQUENCE [LARGE SCALE GENOMIC DNA]</scope>
    <source>
        <strain evidence="3 4">Q31b</strain>
    </source>
</reference>
<evidence type="ECO:0000256" key="1">
    <source>
        <dbReference type="SAM" id="Phobius"/>
    </source>
</evidence>
<name>A0A5C6DUA8_9BACT</name>
<feature type="transmembrane region" description="Helical" evidence="1">
    <location>
        <begin position="90"/>
        <end position="107"/>
    </location>
</feature>
<dbReference type="InterPro" id="IPR007038">
    <property type="entry name" value="HupE_UreJ"/>
</dbReference>
<protein>
    <submittedName>
        <fullName evidence="3">HupE / UreJ protein</fullName>
    </submittedName>
</protein>
<dbReference type="AlphaFoldDB" id="A0A5C6DUA8"/>
<feature type="transmembrane region" description="Helical" evidence="1">
    <location>
        <begin position="64"/>
        <end position="84"/>
    </location>
</feature>
<evidence type="ECO:0000313" key="3">
    <source>
        <dbReference type="EMBL" id="TWU40308.1"/>
    </source>
</evidence>
<keyword evidence="4" id="KW-1185">Reference proteome</keyword>
<dbReference type="EMBL" id="SJPY01000005">
    <property type="protein sequence ID" value="TWU40308.1"/>
    <property type="molecule type" value="Genomic_DNA"/>
</dbReference>
<feature type="chain" id="PRO_5022809845" evidence="2">
    <location>
        <begin position="23"/>
        <end position="196"/>
    </location>
</feature>
<accession>A0A5C6DUA8</accession>
<keyword evidence="1" id="KW-0812">Transmembrane</keyword>
<dbReference type="Proteomes" id="UP000315471">
    <property type="component" value="Unassembled WGS sequence"/>
</dbReference>
<organism evidence="3 4">
    <name type="scientific">Novipirellula aureliae</name>
    <dbReference type="NCBI Taxonomy" id="2527966"/>
    <lineage>
        <taxon>Bacteria</taxon>
        <taxon>Pseudomonadati</taxon>
        <taxon>Planctomycetota</taxon>
        <taxon>Planctomycetia</taxon>
        <taxon>Pirellulales</taxon>
        <taxon>Pirellulaceae</taxon>
        <taxon>Novipirellula</taxon>
    </lineage>
</organism>
<gene>
    <name evidence="3" type="ORF">Q31b_36560</name>
</gene>
<keyword evidence="2" id="KW-0732">Signal</keyword>
<keyword evidence="1" id="KW-0472">Membrane</keyword>
<feature type="signal peptide" evidence="2">
    <location>
        <begin position="1"/>
        <end position="22"/>
    </location>
</feature>
<dbReference type="PIRSF" id="PIRSF016919">
    <property type="entry name" value="HupE_UreJ"/>
    <property type="match status" value="1"/>
</dbReference>
<feature type="transmembrane region" description="Helical" evidence="1">
    <location>
        <begin position="32"/>
        <end position="57"/>
    </location>
</feature>
<feature type="transmembrane region" description="Helical" evidence="1">
    <location>
        <begin position="144"/>
        <end position="166"/>
    </location>
</feature>
<comment type="caution">
    <text evidence="3">The sequence shown here is derived from an EMBL/GenBank/DDBJ whole genome shotgun (WGS) entry which is preliminary data.</text>
</comment>
<evidence type="ECO:0000313" key="4">
    <source>
        <dbReference type="Proteomes" id="UP000315471"/>
    </source>
</evidence>
<dbReference type="Pfam" id="PF04955">
    <property type="entry name" value="HupE_UreJ"/>
    <property type="match status" value="1"/>
</dbReference>
<evidence type="ECO:0000256" key="2">
    <source>
        <dbReference type="SAM" id="SignalP"/>
    </source>
</evidence>
<feature type="transmembrane region" description="Helical" evidence="1">
    <location>
        <begin position="114"/>
        <end position="132"/>
    </location>
</feature>